<dbReference type="PANTHER" id="PTHR38839">
    <property type="entry name" value="TRANSCRIPTIONAL REGULATOR WHID-RELATED"/>
    <property type="match status" value="1"/>
</dbReference>
<dbReference type="HAMAP" id="MF_01479">
    <property type="entry name" value="WhiB"/>
    <property type="match status" value="1"/>
</dbReference>
<keyword evidence="5 11" id="KW-0408">Iron</keyword>
<organism evidence="13 14">
    <name type="scientific">Sphaerisporangium melleum</name>
    <dbReference type="NCBI Taxonomy" id="321316"/>
    <lineage>
        <taxon>Bacteria</taxon>
        <taxon>Bacillati</taxon>
        <taxon>Actinomycetota</taxon>
        <taxon>Actinomycetes</taxon>
        <taxon>Streptosporangiales</taxon>
        <taxon>Streptosporangiaceae</taxon>
        <taxon>Sphaerisporangium</taxon>
    </lineage>
</organism>
<comment type="cofactor">
    <cofactor evidence="11">
        <name>[4Fe-4S] cluster</name>
        <dbReference type="ChEBI" id="CHEBI:49883"/>
    </cofactor>
    <text evidence="11">Binds 1 [4Fe-4S] cluster per subunit. Following nitrosylation of the [4Fe-4S] cluster binds 1 [4Fe-8(NO)] cluster per subunit.</text>
</comment>
<keyword evidence="8 11" id="KW-0238">DNA-binding</keyword>
<evidence type="ECO:0000313" key="13">
    <source>
        <dbReference type="EMBL" id="GGK61019.1"/>
    </source>
</evidence>
<dbReference type="GO" id="GO:0051539">
    <property type="term" value="F:4 iron, 4 sulfur cluster binding"/>
    <property type="evidence" value="ECO:0007669"/>
    <property type="project" value="UniProtKB-UniRule"/>
</dbReference>
<evidence type="ECO:0000256" key="11">
    <source>
        <dbReference type="HAMAP-Rule" id="MF_01479"/>
    </source>
</evidence>
<dbReference type="GO" id="GO:0045892">
    <property type="term" value="P:negative regulation of DNA-templated transcription"/>
    <property type="evidence" value="ECO:0007669"/>
    <property type="project" value="TreeGrafter"/>
</dbReference>
<evidence type="ECO:0000256" key="10">
    <source>
        <dbReference type="ARBA" id="ARBA00023163"/>
    </source>
</evidence>
<protein>
    <recommendedName>
        <fullName evidence="11">Transcriptional regulator WhiB</fullName>
    </recommendedName>
</protein>
<dbReference type="GO" id="GO:0005737">
    <property type="term" value="C:cytoplasm"/>
    <property type="evidence" value="ECO:0007669"/>
    <property type="project" value="UniProtKB-SubCell"/>
</dbReference>
<keyword evidence="4 11" id="KW-0479">Metal-binding</keyword>
<proteinExistence type="inferred from homology"/>
<reference evidence="13" key="2">
    <citation type="submission" date="2020-09" db="EMBL/GenBank/DDBJ databases">
        <authorList>
            <person name="Sun Q."/>
            <person name="Ohkuma M."/>
        </authorList>
    </citation>
    <scope>NUCLEOTIDE SEQUENCE</scope>
    <source>
        <strain evidence="13">JCM 13064</strain>
    </source>
</reference>
<dbReference type="GO" id="GO:0003677">
    <property type="term" value="F:DNA binding"/>
    <property type="evidence" value="ECO:0007669"/>
    <property type="project" value="UniProtKB-UniRule"/>
</dbReference>
<comment type="subcellular location">
    <subcellularLocation>
        <location evidence="1 11">Cytoplasm</location>
    </subcellularLocation>
</comment>
<evidence type="ECO:0000313" key="14">
    <source>
        <dbReference type="Proteomes" id="UP000645217"/>
    </source>
</evidence>
<feature type="binding site" evidence="11">
    <location>
        <position position="49"/>
    </location>
    <ligand>
        <name>[4Fe-4S] cluster</name>
        <dbReference type="ChEBI" id="CHEBI:49883"/>
    </ligand>
</feature>
<dbReference type="GO" id="GO:0035731">
    <property type="term" value="F:dinitrosyl-iron complex binding"/>
    <property type="evidence" value="ECO:0007669"/>
    <property type="project" value="UniProtKB-UniRule"/>
</dbReference>
<feature type="binding site" evidence="11">
    <location>
        <position position="24"/>
    </location>
    <ligand>
        <name>[4Fe-4S] cluster</name>
        <dbReference type="ChEBI" id="CHEBI:49883"/>
    </ligand>
</feature>
<comment type="caution">
    <text evidence="13">The sequence shown here is derived from an EMBL/GenBank/DDBJ whole genome shotgun (WGS) entry which is preliminary data.</text>
</comment>
<comment type="PTM">
    <text evidence="11">Upon Fe-S cluster removal intramolecular disulfide bonds are formed.</text>
</comment>
<keyword evidence="14" id="KW-1185">Reference proteome</keyword>
<keyword evidence="7 11" id="KW-0805">Transcription regulation</keyword>
<evidence type="ECO:0000256" key="5">
    <source>
        <dbReference type="ARBA" id="ARBA00023004"/>
    </source>
</evidence>
<evidence type="ECO:0000256" key="9">
    <source>
        <dbReference type="ARBA" id="ARBA00023157"/>
    </source>
</evidence>
<dbReference type="AlphaFoldDB" id="A0A917QPQ4"/>
<evidence type="ECO:0000256" key="1">
    <source>
        <dbReference type="ARBA" id="ARBA00004496"/>
    </source>
</evidence>
<evidence type="ECO:0000256" key="4">
    <source>
        <dbReference type="ARBA" id="ARBA00022723"/>
    </source>
</evidence>
<gene>
    <name evidence="11" type="primary">whiB</name>
    <name evidence="13" type="ORF">GCM10007964_00160</name>
</gene>
<keyword evidence="9 11" id="KW-1015">Disulfide bond</keyword>
<evidence type="ECO:0000256" key="7">
    <source>
        <dbReference type="ARBA" id="ARBA00023015"/>
    </source>
</evidence>
<evidence type="ECO:0000256" key="8">
    <source>
        <dbReference type="ARBA" id="ARBA00023125"/>
    </source>
</evidence>
<dbReference type="EMBL" id="BMNT01000001">
    <property type="protein sequence ID" value="GGK61019.1"/>
    <property type="molecule type" value="Genomic_DNA"/>
</dbReference>
<dbReference type="GO" id="GO:0046872">
    <property type="term" value="F:metal ion binding"/>
    <property type="evidence" value="ECO:0007669"/>
    <property type="project" value="UniProtKB-KW"/>
</dbReference>
<dbReference type="PROSITE" id="PS51674">
    <property type="entry name" value="4FE4S_WBL"/>
    <property type="match status" value="1"/>
</dbReference>
<keyword evidence="3 11" id="KW-0004">4Fe-4S</keyword>
<dbReference type="InterPro" id="IPR034768">
    <property type="entry name" value="4FE4S_WBL"/>
</dbReference>
<feature type="binding site" evidence="11">
    <location>
        <position position="52"/>
    </location>
    <ligand>
        <name>[4Fe-4S] cluster</name>
        <dbReference type="ChEBI" id="CHEBI:49883"/>
    </ligand>
</feature>
<evidence type="ECO:0000259" key="12">
    <source>
        <dbReference type="PROSITE" id="PS51674"/>
    </source>
</evidence>
<feature type="binding site" evidence="11">
    <location>
        <position position="58"/>
    </location>
    <ligand>
        <name>[4Fe-4S] cluster</name>
        <dbReference type="ChEBI" id="CHEBI:49883"/>
    </ligand>
</feature>
<dbReference type="InterPro" id="IPR003482">
    <property type="entry name" value="Whib"/>
</dbReference>
<name>A0A917QPQ4_9ACTN</name>
<comment type="similarity">
    <text evidence="2 11">Belongs to the WhiB family.</text>
</comment>
<evidence type="ECO:0000256" key="3">
    <source>
        <dbReference type="ARBA" id="ARBA00022485"/>
    </source>
</evidence>
<feature type="domain" description="4Fe-4S Wbl-type" evidence="12">
    <location>
        <begin position="23"/>
        <end position="82"/>
    </location>
</feature>
<dbReference type="Proteomes" id="UP000645217">
    <property type="component" value="Unassembled WGS sequence"/>
</dbReference>
<reference evidence="13" key="1">
    <citation type="journal article" date="2014" name="Int. J. Syst. Evol. Microbiol.">
        <title>Complete genome sequence of Corynebacterium casei LMG S-19264T (=DSM 44701T), isolated from a smear-ripened cheese.</title>
        <authorList>
            <consortium name="US DOE Joint Genome Institute (JGI-PGF)"/>
            <person name="Walter F."/>
            <person name="Albersmeier A."/>
            <person name="Kalinowski J."/>
            <person name="Ruckert C."/>
        </authorList>
    </citation>
    <scope>NUCLEOTIDE SEQUENCE</scope>
    <source>
        <strain evidence="13">JCM 13064</strain>
    </source>
</reference>
<evidence type="ECO:0000256" key="2">
    <source>
        <dbReference type="ARBA" id="ARBA00006597"/>
    </source>
</evidence>
<accession>A0A917QPQ4</accession>
<dbReference type="GO" id="GO:0045454">
    <property type="term" value="P:cell redox homeostasis"/>
    <property type="evidence" value="ECO:0007669"/>
    <property type="project" value="TreeGrafter"/>
</dbReference>
<keyword evidence="10 11" id="KW-0804">Transcription</keyword>
<dbReference type="GO" id="GO:0047134">
    <property type="term" value="F:protein-disulfide reductase [NAD(P)H] activity"/>
    <property type="evidence" value="ECO:0007669"/>
    <property type="project" value="TreeGrafter"/>
</dbReference>
<keyword evidence="6 11" id="KW-0411">Iron-sulfur</keyword>
<evidence type="ECO:0000256" key="6">
    <source>
        <dbReference type="ARBA" id="ARBA00023014"/>
    </source>
</evidence>
<comment type="PTM">
    <text evidence="11">The Fe-S cluster can be nitrosylated by nitric oxide (NO).</text>
</comment>
<dbReference type="Pfam" id="PF02467">
    <property type="entry name" value="Whib"/>
    <property type="match status" value="1"/>
</dbReference>
<keyword evidence="11" id="KW-0963">Cytoplasm</keyword>
<dbReference type="RefSeq" id="WP_189160828.1">
    <property type="nucleotide sequence ID" value="NZ_BMNT01000001.1"/>
</dbReference>
<comment type="function">
    <text evidence="11">Acts as a transcriptional regulator. Probably redox-responsive. The apo- but not holo-form probably binds DNA.</text>
</comment>
<sequence>MLTDLLATLADLAAENAWIDQALCGQVDPDLWYPEDGNAAQAERAKQVCRHCPVRAECLAYALDACEEHGVWGGLGLKERRRLRRDAA</sequence>